<feature type="compositionally biased region" description="Basic and acidic residues" evidence="1">
    <location>
        <begin position="1172"/>
        <end position="1195"/>
    </location>
</feature>
<dbReference type="InterPro" id="IPR053235">
    <property type="entry name" value="Ser_Thr_kinase"/>
</dbReference>
<keyword evidence="2" id="KW-1133">Transmembrane helix</keyword>
<evidence type="ECO:0000256" key="2">
    <source>
        <dbReference type="SAM" id="Phobius"/>
    </source>
</evidence>
<dbReference type="InterPro" id="IPR008266">
    <property type="entry name" value="Tyr_kinase_AS"/>
</dbReference>
<proteinExistence type="predicted"/>
<feature type="compositionally biased region" description="Low complexity" evidence="1">
    <location>
        <begin position="893"/>
        <end position="914"/>
    </location>
</feature>
<feature type="compositionally biased region" description="Acidic residues" evidence="1">
    <location>
        <begin position="590"/>
        <end position="611"/>
    </location>
</feature>
<feature type="compositionally biased region" description="Low complexity" evidence="1">
    <location>
        <begin position="943"/>
        <end position="956"/>
    </location>
</feature>
<evidence type="ECO:0000259" key="3">
    <source>
        <dbReference type="PROSITE" id="PS50011"/>
    </source>
</evidence>
<dbReference type="PANTHER" id="PTHR24361:SF613">
    <property type="entry name" value="NUCLEAR RECEPTOR-BINDING PROTEIN-RELATED"/>
    <property type="match status" value="1"/>
</dbReference>
<dbReference type="CDD" id="cd14014">
    <property type="entry name" value="STKc_PknB_like"/>
    <property type="match status" value="1"/>
</dbReference>
<dbReference type="Gene3D" id="1.10.510.10">
    <property type="entry name" value="Transferase(Phosphotransferase) domain 1"/>
    <property type="match status" value="1"/>
</dbReference>
<dbReference type="Pfam" id="PF00069">
    <property type="entry name" value="Pkinase"/>
    <property type="match status" value="1"/>
</dbReference>
<organism evidence="4 5">
    <name type="scientific">Corallococcus macrosporus DSM 14697</name>
    <dbReference type="NCBI Taxonomy" id="1189310"/>
    <lineage>
        <taxon>Bacteria</taxon>
        <taxon>Pseudomonadati</taxon>
        <taxon>Myxococcota</taxon>
        <taxon>Myxococcia</taxon>
        <taxon>Myxococcales</taxon>
        <taxon>Cystobacterineae</taxon>
        <taxon>Myxococcaceae</taxon>
        <taxon>Corallococcus</taxon>
    </lineage>
</organism>
<feature type="domain" description="Protein kinase" evidence="3">
    <location>
        <begin position="21"/>
        <end position="296"/>
    </location>
</feature>
<dbReference type="PROSITE" id="PS00109">
    <property type="entry name" value="PROTEIN_KINASE_TYR"/>
    <property type="match status" value="1"/>
</dbReference>
<protein>
    <submittedName>
        <fullName evidence="4">Serine/threonine protein kinase</fullName>
    </submittedName>
</protein>
<feature type="region of interest" description="Disordered" evidence="1">
    <location>
        <begin position="1237"/>
        <end position="1324"/>
    </location>
</feature>
<dbReference type="Proteomes" id="UP000217343">
    <property type="component" value="Chromosome"/>
</dbReference>
<dbReference type="EMBL" id="CP022203">
    <property type="protein sequence ID" value="ATB50609.1"/>
    <property type="molecule type" value="Genomic_DNA"/>
</dbReference>
<evidence type="ECO:0000313" key="4">
    <source>
        <dbReference type="EMBL" id="ATB50609.1"/>
    </source>
</evidence>
<feature type="compositionally biased region" description="Basic and acidic residues" evidence="1">
    <location>
        <begin position="1086"/>
        <end position="1102"/>
    </location>
</feature>
<feature type="region of interest" description="Disordered" evidence="1">
    <location>
        <begin position="587"/>
        <end position="1199"/>
    </location>
</feature>
<reference evidence="4 5" key="1">
    <citation type="submission" date="2017-06" db="EMBL/GenBank/DDBJ databases">
        <title>Sequencing and comparative analysis of myxobacterial genomes.</title>
        <authorList>
            <person name="Rupp O."/>
            <person name="Goesmann A."/>
            <person name="Sogaard-Andersen L."/>
        </authorList>
    </citation>
    <scope>NUCLEOTIDE SEQUENCE [LARGE SCALE GENOMIC DNA]</scope>
    <source>
        <strain evidence="4 5">DSM 14697</strain>
    </source>
</reference>
<feature type="compositionally biased region" description="Acidic residues" evidence="1">
    <location>
        <begin position="979"/>
        <end position="989"/>
    </location>
</feature>
<feature type="compositionally biased region" description="Acidic residues" evidence="1">
    <location>
        <begin position="1141"/>
        <end position="1151"/>
    </location>
</feature>
<keyword evidence="2" id="KW-0812">Transmembrane</keyword>
<sequence length="1428" mass="148855">MNSSTQPARLRPFRPQPFGRYTLLSHLATGGMGEIYLARLEGAQGFEKLCVIKKILPQLAADTDFVERFVGEARTLVRLSHGSIAQVLDMGLHEGEAYMALEHVDGKDLRKVAARVRDRQMPLPVTFILYTMGRVLDALAYAHRKKDDDGEDLKLVHRDISPQNILISYEGEVKVIDFGLAKSRLSAAKTNPSIILGKFLYMSPEQARHQPVDRRSDLYAVGLCLYELICGKNPFDGVHPGELMSLVANPRIKPLDEVEPLTPPVVTALVAKALAVDPSQRFQTAEEFRGRLQACLMEIDSSAGPESVSRFMRELFSADFQSERRLLASLKDVPRLSTEESRALASMPDDPLLPKMTHATLPPKTIRLDGPVEPLSFFPTPRSREGGGPVTDGETRPGVPMDESTRPAVPIEALEEEARARRARHEDTAPSVEVGPEAFVRGGGSGASIPRAPAMTREIQMTSMPAEAVPPGVAAARALLPSHLRPTELAMPSLGEPSSEAPNVRGEPTNPKAEPPRSRAVDSSAPQRAPLTPASARASSSGSEAQASGAVLPRTGVVVMPAVNVPEPAPSPRAPALASTPSVELLEGAGWDDGDEAPEDPLSDDSVDAEPPEASADAVIPDEPPPSWERAGAFSVPPPPPGATPSQAVPSLSTGAPARTASVVMAAVAPPPPGATPSQAVPSLSTGAPARTASVVMAAVPPPPPGATPSQALAAASRSLESSPAARAMSSGDMEAAETSSRGPAPEHGSPVGMEDAVSASRSLASADPPSVEGPQAVAPPRSLSSAELPAVGGPSRALSSTGLPLVNPRDGTSPRAMSPAGMPAVDSQDGASPRAMSPAGMPAVDSQDGASSRAMSPAGMPAVDSQDGASPRAMSPAGMPAVDSQDGASSRATPSMAGPAASGAPASRASSVGMAAVSAPHAGTTPSRGVSSLGAPPPPSGAAPSRAIPAAASPRPELPPDEPAVDATPAHGGRALSPEDEATSDEAGAEGAALGVSPEESGLTPGDAHSHADASEPPVLSTEDEEHEDAAQRIANADTHPRIHRPSRPERHADTQPRVAHYADTDPRVTRNDDTQPRVVLDAGLLRDVEGSERGAEEKSGVSRPRPHRGRASSPGMAPAGTARRTGSVSAVRPAPASVETEEDEDESDDDVRINLVSNEETRRTTMPVRPETRSADRIAKEDTRRTSMPERPARPARRKGPMVLVLALVFVGLVVGGAVFLAPPELRTQWLSRFMPEEPRGPPPELPLRPSAPGEAPADGPPSTQDAAQAGKPTPEAPTETGATAKVAPGASSSPTAKPAPTPTGAGATAGAAPSGGEALDDSFLAPLGAQQNNVAPARRAPTQVRKVRSSRARQLTTLEKEWRETNALFNKLNAVHSCVVLGLWCTRYEEVRSEVEAAGTSNNPEALRKVRAMKRYLLQKQKELN</sequence>
<keyword evidence="4" id="KW-0808">Transferase</keyword>
<dbReference type="GO" id="GO:0006974">
    <property type="term" value="P:DNA damage response"/>
    <property type="evidence" value="ECO:0007669"/>
    <property type="project" value="TreeGrafter"/>
</dbReference>
<dbReference type="KEGG" id="mmas:MYMAC_006265"/>
<feature type="compositionally biased region" description="Basic and acidic residues" evidence="1">
    <location>
        <begin position="1048"/>
        <end position="1077"/>
    </location>
</feature>
<keyword evidence="4" id="KW-0723">Serine/threonine-protein kinase</keyword>
<dbReference type="PANTHER" id="PTHR24361">
    <property type="entry name" value="MITOGEN-ACTIVATED KINASE KINASE KINASE"/>
    <property type="match status" value="1"/>
</dbReference>
<dbReference type="PROSITE" id="PS50011">
    <property type="entry name" value="PROTEIN_KINASE_DOM"/>
    <property type="match status" value="1"/>
</dbReference>
<name>A0A250K3C5_9BACT</name>
<feature type="compositionally biased region" description="Low complexity" evidence="1">
    <location>
        <begin position="534"/>
        <end position="549"/>
    </location>
</feature>
<gene>
    <name evidence="4" type="ORF">MYMAC_006265</name>
</gene>
<evidence type="ECO:0000313" key="5">
    <source>
        <dbReference type="Proteomes" id="UP000217343"/>
    </source>
</evidence>
<dbReference type="Gene3D" id="3.30.200.20">
    <property type="entry name" value="Phosphorylase Kinase, domain 1"/>
    <property type="match status" value="1"/>
</dbReference>
<feature type="region of interest" description="Disordered" evidence="1">
    <location>
        <begin position="362"/>
        <end position="405"/>
    </location>
</feature>
<accession>A0A250K3C5</accession>
<feature type="compositionally biased region" description="Low complexity" evidence="1">
    <location>
        <begin position="708"/>
        <end position="728"/>
    </location>
</feature>
<dbReference type="SUPFAM" id="SSF56112">
    <property type="entry name" value="Protein kinase-like (PK-like)"/>
    <property type="match status" value="1"/>
</dbReference>
<dbReference type="GO" id="GO:0004674">
    <property type="term" value="F:protein serine/threonine kinase activity"/>
    <property type="evidence" value="ECO:0007669"/>
    <property type="project" value="UniProtKB-KW"/>
</dbReference>
<evidence type="ECO:0000256" key="1">
    <source>
        <dbReference type="SAM" id="MobiDB-lite"/>
    </source>
</evidence>
<keyword evidence="4" id="KW-0418">Kinase</keyword>
<feature type="compositionally biased region" description="Low complexity" evidence="1">
    <location>
        <begin position="1272"/>
        <end position="1319"/>
    </location>
</feature>
<dbReference type="GO" id="GO:0005737">
    <property type="term" value="C:cytoplasm"/>
    <property type="evidence" value="ECO:0007669"/>
    <property type="project" value="TreeGrafter"/>
</dbReference>
<dbReference type="InterPro" id="IPR000719">
    <property type="entry name" value="Prot_kinase_dom"/>
</dbReference>
<dbReference type="InterPro" id="IPR011009">
    <property type="entry name" value="Kinase-like_dom_sf"/>
</dbReference>
<keyword evidence="5" id="KW-1185">Reference proteome</keyword>
<feature type="transmembrane region" description="Helical" evidence="2">
    <location>
        <begin position="1204"/>
        <end position="1225"/>
    </location>
</feature>
<feature type="region of interest" description="Disordered" evidence="1">
    <location>
        <begin position="488"/>
        <end position="549"/>
    </location>
</feature>
<keyword evidence="2" id="KW-0472">Membrane</keyword>
<dbReference type="GO" id="GO:0005524">
    <property type="term" value="F:ATP binding"/>
    <property type="evidence" value="ECO:0007669"/>
    <property type="project" value="InterPro"/>
</dbReference>